<protein>
    <recommendedName>
        <fullName evidence="4">DUF3955 domain-containing protein</fullName>
    </recommendedName>
</protein>
<comment type="caution">
    <text evidence="2">The sequence shown here is derived from an EMBL/GenBank/DDBJ whole genome shotgun (WGS) entry which is preliminary data.</text>
</comment>
<keyword evidence="1" id="KW-0472">Membrane</keyword>
<dbReference type="EMBL" id="JAABNT010000003">
    <property type="protein sequence ID" value="NEK22023.1"/>
    <property type="molecule type" value="Genomic_DNA"/>
</dbReference>
<evidence type="ECO:0000313" key="3">
    <source>
        <dbReference type="Proteomes" id="UP000468591"/>
    </source>
</evidence>
<evidence type="ECO:0000256" key="1">
    <source>
        <dbReference type="SAM" id="Phobius"/>
    </source>
</evidence>
<gene>
    <name evidence="2" type="ORF">GV827_06370</name>
</gene>
<sequence>MKSAIIATISLGVILGGSILLSLTQIWPAPSAIPAQGLLWLIPVSYFLMLAGAGGLAWGLIKKHRQ</sequence>
<proteinExistence type="predicted"/>
<keyword evidence="1" id="KW-0812">Transmembrane</keyword>
<organism evidence="2 3">
    <name type="scientific">Sulfitobacter sediminilitoris</name>
    <dbReference type="NCBI Taxonomy" id="2698830"/>
    <lineage>
        <taxon>Bacteria</taxon>
        <taxon>Pseudomonadati</taxon>
        <taxon>Pseudomonadota</taxon>
        <taxon>Alphaproteobacteria</taxon>
        <taxon>Rhodobacterales</taxon>
        <taxon>Roseobacteraceae</taxon>
        <taxon>Sulfitobacter</taxon>
    </lineage>
</organism>
<name>A0A6P0CC09_9RHOB</name>
<feature type="transmembrane region" description="Helical" evidence="1">
    <location>
        <begin position="38"/>
        <end position="61"/>
    </location>
</feature>
<reference evidence="2 3" key="1">
    <citation type="submission" date="2020-01" db="EMBL/GenBank/DDBJ databases">
        <title>Sulfitobacter sediminilitoris sp. nov., isolated from a tidal flat.</title>
        <authorList>
            <person name="Park S."/>
            <person name="Yoon J.-H."/>
        </authorList>
    </citation>
    <scope>NUCLEOTIDE SEQUENCE [LARGE SCALE GENOMIC DNA]</scope>
    <source>
        <strain evidence="2 3">JBTF-M27</strain>
    </source>
</reference>
<dbReference type="AlphaFoldDB" id="A0A6P0CC09"/>
<evidence type="ECO:0008006" key="4">
    <source>
        <dbReference type="Google" id="ProtNLM"/>
    </source>
</evidence>
<accession>A0A6P0CC09</accession>
<keyword evidence="1" id="KW-1133">Transmembrane helix</keyword>
<dbReference type="Proteomes" id="UP000468591">
    <property type="component" value="Unassembled WGS sequence"/>
</dbReference>
<dbReference type="RefSeq" id="WP_164352956.1">
    <property type="nucleotide sequence ID" value="NZ_JAABNT010000003.1"/>
</dbReference>
<keyword evidence="3" id="KW-1185">Reference proteome</keyword>
<evidence type="ECO:0000313" key="2">
    <source>
        <dbReference type="EMBL" id="NEK22023.1"/>
    </source>
</evidence>